<evidence type="ECO:0000256" key="1">
    <source>
        <dbReference type="ARBA" id="ARBA00022475"/>
    </source>
</evidence>
<sequence>MKILHIENTDKFVEPFNAFINNNFNKNDHEFALNISKDEDKFKLLMNNMTYIKGYKGLIKINNKMYLSKKIILHSLPKPKILLLLALQPWLLKKCYWVIWGSDLYNYRKPKKKIKDKILESVKKYIVKRFKGIVSLVPGDYELARRWYGVQGKYYHGIYVNPINIKFLNILKKDDSKRKDTINIQIGNSAAPTNNHIEVLEQLYKFKNQNIKIFAPLSYGNKSHASKVSEYGKTLFGDKFIPLTNFLSPPRYAEYLSNIDIGIFNNNRQQGIFNINSFLYLNKTVMLRTDTTMWDFYKQFKVQLHSINELNHTQEITSIVNKSTNNKNIKKLFDEEYIKFYWENIFDD</sequence>
<evidence type="ECO:0000256" key="3">
    <source>
        <dbReference type="ARBA" id="ARBA00022676"/>
    </source>
</evidence>
<evidence type="ECO:0000313" key="6">
    <source>
        <dbReference type="EMBL" id="SDX79067.1"/>
    </source>
</evidence>
<dbReference type="Proteomes" id="UP000198647">
    <property type="component" value="Unassembled WGS sequence"/>
</dbReference>
<evidence type="ECO:0000256" key="5">
    <source>
        <dbReference type="ARBA" id="ARBA00023136"/>
    </source>
</evidence>
<organism evidence="6 7">
    <name type="scientific">Salimicrobium album</name>
    <dbReference type="NCBI Taxonomy" id="50717"/>
    <lineage>
        <taxon>Bacteria</taxon>
        <taxon>Bacillati</taxon>
        <taxon>Bacillota</taxon>
        <taxon>Bacilli</taxon>
        <taxon>Bacillales</taxon>
        <taxon>Bacillaceae</taxon>
        <taxon>Salimicrobium</taxon>
    </lineage>
</organism>
<reference evidence="6 7" key="1">
    <citation type="submission" date="2016-10" db="EMBL/GenBank/DDBJ databases">
        <authorList>
            <person name="Varghese N."/>
            <person name="Submissions S."/>
        </authorList>
    </citation>
    <scope>NUCLEOTIDE SEQUENCE [LARGE SCALE GENOMIC DNA]</scope>
    <source>
        <strain evidence="6 7">DSM 20748</strain>
    </source>
</reference>
<name>A0A1H3EKD6_9BACI</name>
<keyword evidence="7" id="KW-1185">Reference proteome</keyword>
<keyword evidence="1" id="KW-1003">Cell membrane</keyword>
<comment type="caution">
    <text evidence="6">The sequence shown here is derived from an EMBL/GenBank/DDBJ whole genome shotgun (WGS) entry which is preliminary data.</text>
</comment>
<protein>
    <submittedName>
        <fullName evidence="6">4-alpha-L-fucosyltransferase glycosyl transferase group 56</fullName>
    </submittedName>
</protein>
<dbReference type="EMBL" id="FNOS01000003">
    <property type="protein sequence ID" value="SDX79067.1"/>
    <property type="molecule type" value="Genomic_DNA"/>
</dbReference>
<keyword evidence="4" id="KW-0808">Transferase</keyword>
<proteinExistence type="predicted"/>
<keyword evidence="5" id="KW-0472">Membrane</keyword>
<evidence type="ECO:0000256" key="2">
    <source>
        <dbReference type="ARBA" id="ARBA00022519"/>
    </source>
</evidence>
<dbReference type="InterPro" id="IPR009993">
    <property type="entry name" value="WecF"/>
</dbReference>
<dbReference type="Pfam" id="PF07429">
    <property type="entry name" value="Glyco_transf_56"/>
    <property type="match status" value="1"/>
</dbReference>
<keyword evidence="2" id="KW-0997">Cell inner membrane</keyword>
<accession>A0A1H3EKD6</accession>
<evidence type="ECO:0000313" key="7">
    <source>
        <dbReference type="Proteomes" id="UP000198647"/>
    </source>
</evidence>
<evidence type="ECO:0000256" key="4">
    <source>
        <dbReference type="ARBA" id="ARBA00022679"/>
    </source>
</evidence>
<keyword evidence="3" id="KW-0328">Glycosyltransferase</keyword>
<gene>
    <name evidence="6" type="ORF">SAMN04488081_1260</name>
</gene>
<dbReference type="RefSeq" id="WP_176765424.1">
    <property type="nucleotide sequence ID" value="NZ_FNOS01000003.1"/>
</dbReference>